<reference evidence="2 3" key="1">
    <citation type="submission" date="2015-10" db="EMBL/GenBank/DDBJ databases">
        <title>Genome analyses suggest a sexual origin of heterokaryosis in a supposedly ancient asexual fungus.</title>
        <authorList>
            <person name="Ropars J."/>
            <person name="Sedzielewska K."/>
            <person name="Noel J."/>
            <person name="Charron P."/>
            <person name="Farinelli L."/>
            <person name="Marton T."/>
            <person name="Kruger M."/>
            <person name="Pelin A."/>
            <person name="Brachmann A."/>
            <person name="Corradi N."/>
        </authorList>
    </citation>
    <scope>NUCLEOTIDE SEQUENCE [LARGE SCALE GENOMIC DNA]</scope>
    <source>
        <strain evidence="2 3">A4</strain>
    </source>
</reference>
<protein>
    <recommendedName>
        <fullName evidence="1">HTH myb-type domain-containing protein</fullName>
    </recommendedName>
</protein>
<keyword evidence="3" id="KW-1185">Reference proteome</keyword>
<organism evidence="2 3">
    <name type="scientific">Rhizophagus irregularis</name>
    <dbReference type="NCBI Taxonomy" id="588596"/>
    <lineage>
        <taxon>Eukaryota</taxon>
        <taxon>Fungi</taxon>
        <taxon>Fungi incertae sedis</taxon>
        <taxon>Mucoromycota</taxon>
        <taxon>Glomeromycotina</taxon>
        <taxon>Glomeromycetes</taxon>
        <taxon>Glomerales</taxon>
        <taxon>Glomeraceae</taxon>
        <taxon>Rhizophagus</taxon>
    </lineage>
</organism>
<dbReference type="SUPFAM" id="SSF46689">
    <property type="entry name" value="Homeodomain-like"/>
    <property type="match status" value="1"/>
</dbReference>
<dbReference type="VEuPathDB" id="FungiDB:RhiirA1_450597"/>
<gene>
    <name evidence="2" type="ORF">RhiirA4_459708</name>
</gene>
<feature type="domain" description="HTH myb-type" evidence="1">
    <location>
        <begin position="28"/>
        <end position="53"/>
    </location>
</feature>
<dbReference type="VEuPathDB" id="FungiDB:RhiirFUN_007368"/>
<dbReference type="EMBL" id="LLXI01000366">
    <property type="protein sequence ID" value="PKY45193.1"/>
    <property type="molecule type" value="Genomic_DNA"/>
</dbReference>
<dbReference type="InterPro" id="IPR017930">
    <property type="entry name" value="Myb_dom"/>
</dbReference>
<dbReference type="OrthoDB" id="2305712at2759"/>
<dbReference type="InterPro" id="IPR009057">
    <property type="entry name" value="Homeodomain-like_sf"/>
</dbReference>
<evidence type="ECO:0000313" key="2">
    <source>
        <dbReference type="EMBL" id="PKY45193.1"/>
    </source>
</evidence>
<dbReference type="Gene3D" id="1.10.10.60">
    <property type="entry name" value="Homeodomain-like"/>
    <property type="match status" value="1"/>
</dbReference>
<dbReference type="VEuPathDB" id="FungiDB:FUN_005181"/>
<comment type="caution">
    <text evidence="2">The sequence shown here is derived from an EMBL/GenBank/DDBJ whole genome shotgun (WGS) entry which is preliminary data.</text>
</comment>
<evidence type="ECO:0000259" key="1">
    <source>
        <dbReference type="PROSITE" id="PS51294"/>
    </source>
</evidence>
<dbReference type="AlphaFoldDB" id="A0A2I1GEY2"/>
<dbReference type="Proteomes" id="UP000234323">
    <property type="component" value="Unassembled WGS sequence"/>
</dbReference>
<sequence length="191" mass="23100">MLLFDETSNKLITYGMKRWKNRHNRFVKISKLVPKYTPKQIASHWKNYLDPSLCLDSLEFEEKKFIIKWIREHRTVTGVIHWKYVIKDLKIQFGKQHSENKIKNYWNSRKKSYLRKLKGLKVRSIKTKEQVKEQEMTGPEKQEQEQVKILDSKEDERKFIFHHVNSDELLIPKNQNGYSKISISFLLNYDN</sequence>
<proteinExistence type="predicted"/>
<dbReference type="PROSITE" id="PS51294">
    <property type="entry name" value="HTH_MYB"/>
    <property type="match status" value="1"/>
</dbReference>
<accession>A0A2I1GEY2</accession>
<evidence type="ECO:0000313" key="3">
    <source>
        <dbReference type="Proteomes" id="UP000234323"/>
    </source>
</evidence>
<name>A0A2I1GEY2_9GLOM</name>